<dbReference type="RefSeq" id="WP_091611254.1">
    <property type="nucleotide sequence ID" value="NZ_FOEF01000001.1"/>
</dbReference>
<keyword evidence="3" id="KW-0804">Transcription</keyword>
<organism evidence="7 8">
    <name type="scientific">Amycolatopsis saalfeldensis</name>
    <dbReference type="NCBI Taxonomy" id="394193"/>
    <lineage>
        <taxon>Bacteria</taxon>
        <taxon>Bacillati</taxon>
        <taxon>Actinomycetota</taxon>
        <taxon>Actinomycetes</taxon>
        <taxon>Pseudonocardiales</taxon>
        <taxon>Pseudonocardiaceae</taxon>
        <taxon>Amycolatopsis</taxon>
    </lineage>
</organism>
<evidence type="ECO:0000256" key="5">
    <source>
        <dbReference type="SAM" id="MobiDB-lite"/>
    </source>
</evidence>
<evidence type="ECO:0000256" key="1">
    <source>
        <dbReference type="ARBA" id="ARBA00023015"/>
    </source>
</evidence>
<dbReference type="PROSITE" id="PS50977">
    <property type="entry name" value="HTH_TETR_2"/>
    <property type="match status" value="1"/>
</dbReference>
<feature type="domain" description="HTH tetR-type" evidence="6">
    <location>
        <begin position="56"/>
        <end position="116"/>
    </location>
</feature>
<dbReference type="PANTHER" id="PTHR30055">
    <property type="entry name" value="HTH-TYPE TRANSCRIPTIONAL REGULATOR RUTR"/>
    <property type="match status" value="1"/>
</dbReference>
<keyword evidence="1" id="KW-0805">Transcription regulation</keyword>
<name>A0A1H8QBB8_9PSEU</name>
<keyword evidence="8" id="KW-1185">Reference proteome</keyword>
<evidence type="ECO:0000256" key="4">
    <source>
        <dbReference type="PROSITE-ProRule" id="PRU00335"/>
    </source>
</evidence>
<dbReference type="SUPFAM" id="SSF46689">
    <property type="entry name" value="Homeodomain-like"/>
    <property type="match status" value="1"/>
</dbReference>
<dbReference type="Gene3D" id="1.10.357.10">
    <property type="entry name" value="Tetracycline Repressor, domain 2"/>
    <property type="match status" value="1"/>
</dbReference>
<dbReference type="Pfam" id="PF02909">
    <property type="entry name" value="TetR_C_1"/>
    <property type="match status" value="1"/>
</dbReference>
<sequence>MTVERERTGKGTAEAGPGKSCAGEPTVDDQIDRTLRLLWRDREARAGEPARGRRPTLTVARIVAAAIAVADADGLAATSMHRVAKELGAGTMTLYTYVPGKTELVDLMVDDALVERRLPKPGEPRAGDWRAQVKLYSDRTREVHRRHPWLREMSRVRPALGPGQLAGQEYLLSIVDGLGLAPRLAVAAANSIATHVDANAALEAESAHLERSTGQSNDAWWDQRSSFWGKYFDIEAHPAMNRTWLGGGFDQSVGEQAAEAYEFGLDRLLDGIEQ</sequence>
<protein>
    <submittedName>
        <fullName evidence="7">Regulatory protein, tetR family</fullName>
    </submittedName>
</protein>
<dbReference type="GO" id="GO:0045892">
    <property type="term" value="P:negative regulation of DNA-templated transcription"/>
    <property type="evidence" value="ECO:0007669"/>
    <property type="project" value="InterPro"/>
</dbReference>
<evidence type="ECO:0000313" key="7">
    <source>
        <dbReference type="EMBL" id="SEO51346.1"/>
    </source>
</evidence>
<evidence type="ECO:0000313" key="8">
    <source>
        <dbReference type="Proteomes" id="UP000198582"/>
    </source>
</evidence>
<feature type="region of interest" description="Disordered" evidence="5">
    <location>
        <begin position="1"/>
        <end position="26"/>
    </location>
</feature>
<dbReference type="STRING" id="394193.SAMN04489732_101280"/>
<dbReference type="Gene3D" id="1.10.10.60">
    <property type="entry name" value="Homeodomain-like"/>
    <property type="match status" value="1"/>
</dbReference>
<dbReference type="InterPro" id="IPR036271">
    <property type="entry name" value="Tet_transcr_reg_TetR-rel_C_sf"/>
</dbReference>
<dbReference type="AlphaFoldDB" id="A0A1H8QBB8"/>
<dbReference type="InterPro" id="IPR050109">
    <property type="entry name" value="HTH-type_TetR-like_transc_reg"/>
</dbReference>
<dbReference type="GO" id="GO:0000976">
    <property type="term" value="F:transcription cis-regulatory region binding"/>
    <property type="evidence" value="ECO:0007669"/>
    <property type="project" value="TreeGrafter"/>
</dbReference>
<dbReference type="SUPFAM" id="SSF48498">
    <property type="entry name" value="Tetracyclin repressor-like, C-terminal domain"/>
    <property type="match status" value="1"/>
</dbReference>
<dbReference type="InterPro" id="IPR001647">
    <property type="entry name" value="HTH_TetR"/>
</dbReference>
<evidence type="ECO:0000259" key="6">
    <source>
        <dbReference type="PROSITE" id="PS50977"/>
    </source>
</evidence>
<dbReference type="PANTHER" id="PTHR30055:SF151">
    <property type="entry name" value="TRANSCRIPTIONAL REGULATORY PROTEIN"/>
    <property type="match status" value="1"/>
</dbReference>
<dbReference type="Pfam" id="PF00440">
    <property type="entry name" value="TetR_N"/>
    <property type="match status" value="1"/>
</dbReference>
<dbReference type="InterPro" id="IPR004111">
    <property type="entry name" value="Repressor_TetR_C"/>
</dbReference>
<evidence type="ECO:0000256" key="2">
    <source>
        <dbReference type="ARBA" id="ARBA00023125"/>
    </source>
</evidence>
<dbReference type="OrthoDB" id="2570341at2"/>
<dbReference type="EMBL" id="FOEF01000001">
    <property type="protein sequence ID" value="SEO51346.1"/>
    <property type="molecule type" value="Genomic_DNA"/>
</dbReference>
<gene>
    <name evidence="7" type="ORF">SAMN04489732_101280</name>
</gene>
<keyword evidence="2 4" id="KW-0238">DNA-binding</keyword>
<proteinExistence type="predicted"/>
<dbReference type="GO" id="GO:0003700">
    <property type="term" value="F:DNA-binding transcription factor activity"/>
    <property type="evidence" value="ECO:0007669"/>
    <property type="project" value="TreeGrafter"/>
</dbReference>
<evidence type="ECO:0000256" key="3">
    <source>
        <dbReference type="ARBA" id="ARBA00023163"/>
    </source>
</evidence>
<accession>A0A1H8QBB8</accession>
<feature type="DNA-binding region" description="H-T-H motif" evidence="4">
    <location>
        <begin position="79"/>
        <end position="98"/>
    </location>
</feature>
<dbReference type="InterPro" id="IPR009057">
    <property type="entry name" value="Homeodomain-like_sf"/>
</dbReference>
<reference evidence="7 8" key="1">
    <citation type="submission" date="2016-10" db="EMBL/GenBank/DDBJ databases">
        <authorList>
            <person name="de Groot N.N."/>
        </authorList>
    </citation>
    <scope>NUCLEOTIDE SEQUENCE [LARGE SCALE GENOMIC DNA]</scope>
    <source>
        <strain evidence="7 8">DSM 44993</strain>
    </source>
</reference>
<dbReference type="Proteomes" id="UP000198582">
    <property type="component" value="Unassembled WGS sequence"/>
</dbReference>